<evidence type="ECO:0000313" key="2">
    <source>
        <dbReference type="EMBL" id="MEK0084564.1"/>
    </source>
</evidence>
<accession>A0ABU8XU22</accession>
<proteinExistence type="predicted"/>
<evidence type="ECO:0000313" key="3">
    <source>
        <dbReference type="Proteomes" id="UP001375743"/>
    </source>
</evidence>
<comment type="caution">
    <text evidence="2">The sequence shown here is derived from an EMBL/GenBank/DDBJ whole genome shotgun (WGS) entry which is preliminary data.</text>
</comment>
<name>A0ABU8XU22_9PROT</name>
<protein>
    <submittedName>
        <fullName evidence="2">Uncharacterized protein</fullName>
    </submittedName>
</protein>
<organism evidence="2 3">
    <name type="scientific">Benzoatithermus flavus</name>
    <dbReference type="NCBI Taxonomy" id="3108223"/>
    <lineage>
        <taxon>Bacteria</taxon>
        <taxon>Pseudomonadati</taxon>
        <taxon>Pseudomonadota</taxon>
        <taxon>Alphaproteobacteria</taxon>
        <taxon>Geminicoccales</taxon>
        <taxon>Geminicoccaceae</taxon>
        <taxon>Benzoatithermus</taxon>
    </lineage>
</organism>
<dbReference type="EMBL" id="JBBLZC010000016">
    <property type="protein sequence ID" value="MEK0084564.1"/>
    <property type="molecule type" value="Genomic_DNA"/>
</dbReference>
<feature type="compositionally biased region" description="Low complexity" evidence="1">
    <location>
        <begin position="54"/>
        <end position="70"/>
    </location>
</feature>
<dbReference type="Proteomes" id="UP001375743">
    <property type="component" value="Unassembled WGS sequence"/>
</dbReference>
<feature type="region of interest" description="Disordered" evidence="1">
    <location>
        <begin position="54"/>
        <end position="81"/>
    </location>
</feature>
<feature type="region of interest" description="Disordered" evidence="1">
    <location>
        <begin position="149"/>
        <end position="173"/>
    </location>
</feature>
<evidence type="ECO:0000256" key="1">
    <source>
        <dbReference type="SAM" id="MobiDB-lite"/>
    </source>
</evidence>
<dbReference type="RefSeq" id="WP_418160416.1">
    <property type="nucleotide sequence ID" value="NZ_JBBLZC010000016.1"/>
</dbReference>
<sequence>MSDPILARLQALLEEARREAYERGYADAIKRVLSVAAELPPHARTFGELPQALAPSTAASAAPRENGAAGRRSRAPRGSVERRVLTLLQSAPAGLTVPEIENLASANDEPIKAASIRVTLQRLLAGGQVEHVGRRWLVRSTVGEMAVAAPSADGDLQTEADETEEKAMEQAAD</sequence>
<keyword evidence="3" id="KW-1185">Reference proteome</keyword>
<gene>
    <name evidence="2" type="ORF">U1T56_15525</name>
</gene>
<reference evidence="2 3" key="1">
    <citation type="submission" date="2024-01" db="EMBL/GenBank/DDBJ databases">
        <title>Multi-omics insights into the function and evolution of sodium benzoate biodegradation pathways in Benzoatithermus flavus gen. nov., sp. nov. from hot spring.</title>
        <authorList>
            <person name="Hu C.-J."/>
            <person name="Li W.-J."/>
        </authorList>
    </citation>
    <scope>NUCLEOTIDE SEQUENCE [LARGE SCALE GENOMIC DNA]</scope>
    <source>
        <strain evidence="2 3">SYSU G07066</strain>
    </source>
</reference>